<evidence type="ECO:0000256" key="5">
    <source>
        <dbReference type="ARBA" id="ARBA00022989"/>
    </source>
</evidence>
<dbReference type="STRING" id="1797197.A2Y75_03930"/>
<evidence type="ECO:0000256" key="1">
    <source>
        <dbReference type="ARBA" id="ARBA00004651"/>
    </source>
</evidence>
<dbReference type="InterPro" id="IPR002751">
    <property type="entry name" value="CbiM/NikMN"/>
</dbReference>
<dbReference type="EMBL" id="MELK01000047">
    <property type="protein sequence ID" value="OFW56357.1"/>
    <property type="molecule type" value="Genomic_DNA"/>
</dbReference>
<protein>
    <submittedName>
        <fullName evidence="8">Cobalamin biosynthesis protein CbiM</fullName>
    </submittedName>
</protein>
<dbReference type="GO" id="GO:0000041">
    <property type="term" value="P:transition metal ion transport"/>
    <property type="evidence" value="ECO:0007669"/>
    <property type="project" value="InterPro"/>
</dbReference>
<comment type="subcellular location">
    <subcellularLocation>
        <location evidence="1">Cell membrane</location>
        <topology evidence="1">Multi-pass membrane protein</topology>
    </subcellularLocation>
</comment>
<organism evidence="8 9">
    <name type="scientific">Candidatus Solincola sediminis</name>
    <dbReference type="NCBI Taxonomy" id="1797199"/>
    <lineage>
        <taxon>Bacteria</taxon>
        <taxon>Bacillati</taxon>
        <taxon>Actinomycetota</taxon>
        <taxon>Candidatus Geothermincolia</taxon>
        <taxon>Candidatus Geothermincolales</taxon>
        <taxon>Candidatus Geothermincolaceae</taxon>
        <taxon>Candidatus Solincola</taxon>
    </lineage>
</organism>
<dbReference type="AlphaFoldDB" id="A0A1F2WHM3"/>
<dbReference type="PANTHER" id="PTHR34229">
    <property type="entry name" value="METAL TRANSPORT PROTEIN HI_1621-RELATED"/>
    <property type="match status" value="1"/>
</dbReference>
<keyword evidence="3" id="KW-1003">Cell membrane</keyword>
<feature type="transmembrane region" description="Helical" evidence="7">
    <location>
        <begin position="176"/>
        <end position="202"/>
    </location>
</feature>
<accession>A0A1F2WHM3</accession>
<keyword evidence="4 7" id="KW-0812">Transmembrane</keyword>
<feature type="transmembrane region" description="Helical" evidence="7">
    <location>
        <begin position="105"/>
        <end position="126"/>
    </location>
</feature>
<keyword evidence="6 7" id="KW-0472">Membrane</keyword>
<evidence type="ECO:0000256" key="7">
    <source>
        <dbReference type="SAM" id="Phobius"/>
    </source>
</evidence>
<dbReference type="GO" id="GO:0005886">
    <property type="term" value="C:plasma membrane"/>
    <property type="evidence" value="ECO:0007669"/>
    <property type="project" value="UniProtKB-SubCell"/>
</dbReference>
<dbReference type="PANTHER" id="PTHR34229:SF1">
    <property type="entry name" value="METAL TRANSPORT PROTEIN HI_1621-RELATED"/>
    <property type="match status" value="1"/>
</dbReference>
<feature type="transmembrane region" description="Helical" evidence="7">
    <location>
        <begin position="40"/>
        <end position="61"/>
    </location>
</feature>
<name>A0A1F2WHM3_9ACTN</name>
<keyword evidence="2" id="KW-0813">Transport</keyword>
<dbReference type="Proteomes" id="UP000177876">
    <property type="component" value="Unassembled WGS sequence"/>
</dbReference>
<feature type="transmembrane region" description="Helical" evidence="7">
    <location>
        <begin position="138"/>
        <end position="164"/>
    </location>
</feature>
<evidence type="ECO:0000313" key="8">
    <source>
        <dbReference type="EMBL" id="OFW56357.1"/>
    </source>
</evidence>
<dbReference type="Pfam" id="PF01891">
    <property type="entry name" value="CbiM"/>
    <property type="match status" value="1"/>
</dbReference>
<feature type="transmembrane region" description="Helical" evidence="7">
    <location>
        <begin position="68"/>
        <end position="93"/>
    </location>
</feature>
<comment type="caution">
    <text evidence="8">The sequence shown here is derived from an EMBL/GenBank/DDBJ whole genome shotgun (WGS) entry which is preliminary data.</text>
</comment>
<dbReference type="Gene3D" id="1.10.1760.20">
    <property type="match status" value="1"/>
</dbReference>
<evidence type="ECO:0000256" key="3">
    <source>
        <dbReference type="ARBA" id="ARBA00022475"/>
    </source>
</evidence>
<evidence type="ECO:0000256" key="4">
    <source>
        <dbReference type="ARBA" id="ARBA00022692"/>
    </source>
</evidence>
<evidence type="ECO:0000313" key="9">
    <source>
        <dbReference type="Proteomes" id="UP000177876"/>
    </source>
</evidence>
<reference evidence="8 9" key="1">
    <citation type="journal article" date="2016" name="Nat. Commun.">
        <title>Thousands of microbial genomes shed light on interconnected biogeochemical processes in an aquifer system.</title>
        <authorList>
            <person name="Anantharaman K."/>
            <person name="Brown C.T."/>
            <person name="Hug L.A."/>
            <person name="Sharon I."/>
            <person name="Castelle C.J."/>
            <person name="Probst A.J."/>
            <person name="Thomas B.C."/>
            <person name="Singh A."/>
            <person name="Wilkins M.J."/>
            <person name="Karaoz U."/>
            <person name="Brodie E.L."/>
            <person name="Williams K.H."/>
            <person name="Hubbard S.S."/>
            <person name="Banfield J.F."/>
        </authorList>
    </citation>
    <scope>NUCLEOTIDE SEQUENCE [LARGE SCALE GENOMIC DNA]</scope>
</reference>
<gene>
    <name evidence="8" type="ORF">A2Y75_03930</name>
</gene>
<evidence type="ECO:0000256" key="6">
    <source>
        <dbReference type="ARBA" id="ARBA00023136"/>
    </source>
</evidence>
<feature type="transmembrane region" description="Helical" evidence="7">
    <location>
        <begin position="7"/>
        <end position="28"/>
    </location>
</feature>
<sequence length="225" mass="23137">MHIPDGFLNSGVSIATGVVAAGAIGIGMVKARDELDEKSVPLLALCTAFVFAAQMLNFPVAGGTSGHFLGAVLAVVLLGPWLGSLVIGLVLLVQCLGFADGGISALGANAFNMAVVGGIFGYYIFYLLKRLLPRDKKFFLLSAGGAAWLSVVLASGACAVELAISGTTPLSVTLPTMLGIHAVIGVGEAVITTLVLAIVLAARPDLIRSYDYGPRMYELDEAEVG</sequence>
<keyword evidence="5 7" id="KW-1133">Transmembrane helix</keyword>
<evidence type="ECO:0000256" key="2">
    <source>
        <dbReference type="ARBA" id="ARBA00022448"/>
    </source>
</evidence>
<proteinExistence type="predicted"/>